<dbReference type="Proteomes" id="UP000249557">
    <property type="component" value="Unassembled WGS sequence"/>
</dbReference>
<organism evidence="1 2">
    <name type="scientific">Micavibrio aeruginosavorus</name>
    <dbReference type="NCBI Taxonomy" id="349221"/>
    <lineage>
        <taxon>Bacteria</taxon>
        <taxon>Pseudomonadati</taxon>
        <taxon>Bdellovibrionota</taxon>
        <taxon>Bdellovibrionia</taxon>
        <taxon>Bdellovibrionales</taxon>
        <taxon>Pseudobdellovibrionaceae</taxon>
        <taxon>Micavibrio</taxon>
    </lineage>
</organism>
<accession>A0A2W4ZX08</accession>
<sequence length="124" mass="14244">MAKDYFDEEEKQSAKEMLHYLRHVFCAKAAGEAARYVSEIESNFIDKLPPQLRHDYTSIIDDVKEQFGKGHNPEDNPALQKRILKVMNHPDFLEAHAESNEEFIEEMSHQGASMFGTPPKATLH</sequence>
<name>A0A2W4ZX08_9BACT</name>
<proteinExistence type="predicted"/>
<gene>
    <name evidence="1" type="ORF">DI626_07355</name>
</gene>
<reference evidence="1 2" key="1">
    <citation type="submission" date="2017-08" db="EMBL/GenBank/DDBJ databases">
        <title>Infants hospitalized years apart are colonized by the same room-sourced microbial strains.</title>
        <authorList>
            <person name="Brooks B."/>
            <person name="Olm M.R."/>
            <person name="Firek B.A."/>
            <person name="Baker R."/>
            <person name="Thomas B.C."/>
            <person name="Morowitz M.J."/>
            <person name="Banfield J.F."/>
        </authorList>
    </citation>
    <scope>NUCLEOTIDE SEQUENCE [LARGE SCALE GENOMIC DNA]</scope>
    <source>
        <strain evidence="1">S2_018_000_R2_104</strain>
    </source>
</reference>
<protein>
    <submittedName>
        <fullName evidence="1">Uncharacterized protein</fullName>
    </submittedName>
</protein>
<evidence type="ECO:0000313" key="1">
    <source>
        <dbReference type="EMBL" id="PZO85442.1"/>
    </source>
</evidence>
<dbReference type="EMBL" id="QFNK01000144">
    <property type="protein sequence ID" value="PZO85442.1"/>
    <property type="molecule type" value="Genomic_DNA"/>
</dbReference>
<evidence type="ECO:0000313" key="2">
    <source>
        <dbReference type="Proteomes" id="UP000249557"/>
    </source>
</evidence>
<comment type="caution">
    <text evidence="1">The sequence shown here is derived from an EMBL/GenBank/DDBJ whole genome shotgun (WGS) entry which is preliminary data.</text>
</comment>
<dbReference type="AlphaFoldDB" id="A0A2W4ZX08"/>